<organism evidence="1 2">
    <name type="scientific">Dickeya phage vB_DsoM_AD1</name>
    <dbReference type="NCBI Taxonomy" id="2283029"/>
    <lineage>
        <taxon>Viruses</taxon>
        <taxon>Duplodnaviria</taxon>
        <taxon>Heunggongvirae</taxon>
        <taxon>Uroviricota</taxon>
        <taxon>Caudoviricetes</taxon>
        <taxon>Alexandravirus</taxon>
        <taxon>Alexandravirus AD1</taxon>
    </lineage>
</organism>
<protein>
    <submittedName>
        <fullName evidence="1">Uncharacterized protein</fullName>
    </submittedName>
</protein>
<gene>
    <name evidence="1" type="ORF">AD1_201</name>
</gene>
<reference evidence="1 2" key="1">
    <citation type="journal article" date="2018" name="Front. Microbiol.">
        <title>Jumbo Bacteriophages Are Represented Within an Increasing Diversity of Environmental Viruses Infecting the Emerging Phytopathogen, Dickeya solani.</title>
        <authorList>
            <person name="Day A.W."/>
            <person name="Ahn J."/>
            <person name="Salmond G.P.C."/>
        </authorList>
    </citation>
    <scope>NUCLEOTIDE SEQUENCE [LARGE SCALE GENOMIC DNA]</scope>
</reference>
<accession>A0A384ZYE6</accession>
<dbReference type="EMBL" id="MH460463">
    <property type="protein sequence ID" value="AXG67245.1"/>
    <property type="molecule type" value="Genomic_DNA"/>
</dbReference>
<keyword evidence="2" id="KW-1185">Reference proteome</keyword>
<sequence length="70" mass="8140">MNQTINIRGSNSRWNVMRHDTDINPVTGKEEKTPQCIFSSATPVPEEKLNELRQVYRAADLWVERQGVFH</sequence>
<dbReference type="Proteomes" id="UP000262440">
    <property type="component" value="Segment"/>
</dbReference>
<evidence type="ECO:0000313" key="1">
    <source>
        <dbReference type="EMBL" id="AXG67245.1"/>
    </source>
</evidence>
<proteinExistence type="predicted"/>
<name>A0A384ZYE6_9CAUD</name>
<evidence type="ECO:0000313" key="2">
    <source>
        <dbReference type="Proteomes" id="UP000262440"/>
    </source>
</evidence>